<dbReference type="AlphaFoldDB" id="A0A7J5XRA3"/>
<feature type="DNA-binding region" description="Fork-head" evidence="8">
    <location>
        <begin position="400"/>
        <end position="477"/>
    </location>
</feature>
<name>A0A7J5XRA3_DISMA</name>
<feature type="compositionally biased region" description="Polar residues" evidence="9">
    <location>
        <begin position="560"/>
        <end position="569"/>
    </location>
</feature>
<organism evidence="11 12">
    <name type="scientific">Dissostichus mawsoni</name>
    <name type="common">Antarctic cod</name>
    <dbReference type="NCBI Taxonomy" id="36200"/>
    <lineage>
        <taxon>Eukaryota</taxon>
        <taxon>Metazoa</taxon>
        <taxon>Chordata</taxon>
        <taxon>Craniata</taxon>
        <taxon>Vertebrata</taxon>
        <taxon>Euteleostomi</taxon>
        <taxon>Actinopterygii</taxon>
        <taxon>Neopterygii</taxon>
        <taxon>Teleostei</taxon>
        <taxon>Neoteleostei</taxon>
        <taxon>Acanthomorphata</taxon>
        <taxon>Eupercaria</taxon>
        <taxon>Perciformes</taxon>
        <taxon>Notothenioidei</taxon>
        <taxon>Nototheniidae</taxon>
        <taxon>Dissostichus</taxon>
    </lineage>
</organism>
<keyword evidence="12" id="KW-1185">Reference proteome</keyword>
<comment type="caution">
    <text evidence="11">The sequence shown here is derived from an EMBL/GenBank/DDBJ whole genome shotgun (WGS) entry which is preliminary data.</text>
</comment>
<evidence type="ECO:0000256" key="3">
    <source>
        <dbReference type="ARBA" id="ARBA00023015"/>
    </source>
</evidence>
<dbReference type="CDD" id="cd01012">
    <property type="entry name" value="YcaC_related"/>
    <property type="match status" value="1"/>
</dbReference>
<accession>A0A7J5XRA3</accession>
<dbReference type="PANTHER" id="PTHR46078">
    <property type="entry name" value="FORKHEAD BOX PROTEIN J2 FAMILY MEMBER"/>
    <property type="match status" value="1"/>
</dbReference>
<dbReference type="SUPFAM" id="SSF52499">
    <property type="entry name" value="Isochorismatase-like hydrolases"/>
    <property type="match status" value="1"/>
</dbReference>
<proteinExistence type="inferred from homology"/>
<evidence type="ECO:0000256" key="1">
    <source>
        <dbReference type="ARBA" id="ARBA00004123"/>
    </source>
</evidence>
<dbReference type="Pfam" id="PF00857">
    <property type="entry name" value="Isochorismatase"/>
    <property type="match status" value="1"/>
</dbReference>
<dbReference type="InterPro" id="IPR036390">
    <property type="entry name" value="WH_DNA-bd_sf"/>
</dbReference>
<dbReference type="InterPro" id="IPR000868">
    <property type="entry name" value="Isochorismatase-like_dom"/>
</dbReference>
<evidence type="ECO:0000256" key="6">
    <source>
        <dbReference type="ARBA" id="ARBA00023242"/>
    </source>
</evidence>
<dbReference type="GO" id="GO:0000978">
    <property type="term" value="F:RNA polymerase II cis-regulatory region sequence-specific DNA binding"/>
    <property type="evidence" value="ECO:0007669"/>
    <property type="project" value="TreeGrafter"/>
</dbReference>
<evidence type="ECO:0000256" key="7">
    <source>
        <dbReference type="ARBA" id="ARBA00034868"/>
    </source>
</evidence>
<dbReference type="InterPro" id="IPR018122">
    <property type="entry name" value="TF_fork_head_CS_1"/>
</dbReference>
<evidence type="ECO:0000256" key="4">
    <source>
        <dbReference type="ARBA" id="ARBA00023125"/>
    </source>
</evidence>
<dbReference type="InterPro" id="IPR036380">
    <property type="entry name" value="Isochorismatase-like_sf"/>
</dbReference>
<evidence type="ECO:0000313" key="12">
    <source>
        <dbReference type="Proteomes" id="UP000518266"/>
    </source>
</evidence>
<dbReference type="InterPro" id="IPR045912">
    <property type="entry name" value="FOXJ2/3-like"/>
</dbReference>
<dbReference type="PROSITE" id="PS00658">
    <property type="entry name" value="FORK_HEAD_2"/>
    <property type="match status" value="1"/>
</dbReference>
<evidence type="ECO:0000259" key="10">
    <source>
        <dbReference type="PROSITE" id="PS50039"/>
    </source>
</evidence>
<feature type="domain" description="Fork-head" evidence="10">
    <location>
        <begin position="400"/>
        <end position="477"/>
    </location>
</feature>
<dbReference type="EMBL" id="JAAKFY010000021">
    <property type="protein sequence ID" value="KAF3839644.1"/>
    <property type="molecule type" value="Genomic_DNA"/>
</dbReference>
<feature type="compositionally biased region" description="Acidic residues" evidence="9">
    <location>
        <begin position="935"/>
        <end position="947"/>
    </location>
</feature>
<keyword evidence="4 8" id="KW-0238">DNA-binding</keyword>
<feature type="compositionally biased region" description="Pro residues" evidence="9">
    <location>
        <begin position="719"/>
        <end position="749"/>
    </location>
</feature>
<dbReference type="PROSITE" id="PS00657">
    <property type="entry name" value="FORK_HEAD_1"/>
    <property type="match status" value="1"/>
</dbReference>
<gene>
    <name evidence="11" type="ORF">F7725_018361</name>
</gene>
<feature type="region of interest" description="Disordered" evidence="9">
    <location>
        <begin position="538"/>
        <end position="610"/>
    </location>
</feature>
<feature type="region of interest" description="Disordered" evidence="9">
    <location>
        <begin position="718"/>
        <end position="759"/>
    </location>
</feature>
<dbReference type="InterPro" id="IPR001766">
    <property type="entry name" value="Fork_head_dom"/>
</dbReference>
<feature type="compositionally biased region" description="Pro residues" evidence="9">
    <location>
        <begin position="853"/>
        <end position="865"/>
    </location>
</feature>
<comment type="similarity">
    <text evidence="2">Belongs to the isochorismatase family.</text>
</comment>
<feature type="compositionally biased region" description="Low complexity" evidence="9">
    <location>
        <begin position="570"/>
        <end position="583"/>
    </location>
</feature>
<dbReference type="Pfam" id="PF00250">
    <property type="entry name" value="Forkhead"/>
    <property type="match status" value="1"/>
</dbReference>
<feature type="compositionally biased region" description="Pro residues" evidence="9">
    <location>
        <begin position="546"/>
        <end position="558"/>
    </location>
</feature>
<evidence type="ECO:0000256" key="5">
    <source>
        <dbReference type="ARBA" id="ARBA00023163"/>
    </source>
</evidence>
<evidence type="ECO:0000256" key="9">
    <source>
        <dbReference type="SAM" id="MobiDB-lite"/>
    </source>
</evidence>
<sequence length="947" mass="103515">MEDILKPNPSPGKKYPSLVFLLQDESVILTSPDEILPLILLANSRTEMHRWRLSVPHCLQQHINYKSGENKRHLQVTTLAVVTTHLNKPSDWVRTMAAIGSKNRQSRRHVIILVNGRWALLCLSKAVELVCLPHSYMLVASIGRLSTKDAVLLLCDMQEKFRPNIFQFPNIVSNAARLLKASRVLGIPAILTEQYPKGLGLTVPELEAGDLTAYAKTSFTMMIDEVEKQMQALGNPKQAILCGIEAHACIACTTYDLLEKGIEVHIVADAVSSRSQTDRLFALSRLKQSGAFLTTTEAVLLQLVQDAKHPHFKEIQRLLAHPSPDTGLLSFFSALEKETMSSELNSSLTSIDWLPQLGISSLRSGRERGGERDKKRDRGRERGDFLPSLPDPSHSNYKGKPPHSYATLIAMAIAAASERKLSLNDIYTWISDTFPYYSRAGRGWKNSIRHNLSLNKCFRKVPRPQSDPGKGSYWTMDGPAEMNQVRAPKRPYPEEEEERQDVPAGTQAESRASPHPPPPSHRDHQLLNTEPLGAIQQQPPHFASLSPPPCKQPSPYMPSPVSSHSVHNQSPAAPISSIHSFSPHHPPGPTFTPPPLSAANMSSPSAHSFSNAPLSYPANSVSGPIFTCAPTAVPVCTVSAPPHSPACGVPSFVAGPPVVSVNSSEPQLLFTFDEMILPDLYASFKSIFKTMRDRADVAPLAPLNNDTTPLHTPTLLPFSPHPAPPTAAPPPAVPHVAPPAAPPAAPHVAPPSAAHPPETERIPQYTVPADWFSNPDSLKESFRIASSLDWANIDLSGHPDLLEGMRQAELCDWALDPTLFTSLCDSLNRFFTQKGMITSGSNSPLALGVPHPLHGPPFTSNPPPTLASLTHPSPLPYSPIVHPVSGVQPPRRAPHMQGQRPQLTQPANTTAGMQPQSMTPRQRPPLKNLHSNSEEIQDDFDWDSLLG</sequence>
<protein>
    <recommendedName>
        <fullName evidence="7">Forkhead box protein G1</fullName>
    </recommendedName>
</protein>
<dbReference type="GO" id="GO:0005634">
    <property type="term" value="C:nucleus"/>
    <property type="evidence" value="ECO:0007669"/>
    <property type="project" value="UniProtKB-SubCell"/>
</dbReference>
<dbReference type="InterPro" id="IPR030456">
    <property type="entry name" value="TF_fork_head_CS_2"/>
</dbReference>
<keyword evidence="5" id="KW-0804">Transcription</keyword>
<evidence type="ECO:0000256" key="8">
    <source>
        <dbReference type="PROSITE-ProRule" id="PRU00089"/>
    </source>
</evidence>
<dbReference type="PROSITE" id="PS50039">
    <property type="entry name" value="FORK_HEAD_3"/>
    <property type="match status" value="1"/>
</dbReference>
<dbReference type="GO" id="GO:0000981">
    <property type="term" value="F:DNA-binding transcription factor activity, RNA polymerase II-specific"/>
    <property type="evidence" value="ECO:0007669"/>
    <property type="project" value="TreeGrafter"/>
</dbReference>
<dbReference type="OrthoDB" id="10029558at2759"/>
<dbReference type="SMART" id="SM00339">
    <property type="entry name" value="FH"/>
    <property type="match status" value="1"/>
</dbReference>
<dbReference type="Gene3D" id="3.40.50.850">
    <property type="entry name" value="Isochorismatase-like"/>
    <property type="match status" value="1"/>
</dbReference>
<evidence type="ECO:0000313" key="11">
    <source>
        <dbReference type="EMBL" id="KAF3839644.1"/>
    </source>
</evidence>
<feature type="compositionally biased region" description="Pro residues" evidence="9">
    <location>
        <begin position="584"/>
        <end position="596"/>
    </location>
</feature>
<dbReference type="InterPro" id="IPR036388">
    <property type="entry name" value="WH-like_DNA-bd_sf"/>
</dbReference>
<dbReference type="Gene3D" id="1.10.10.10">
    <property type="entry name" value="Winged helix-like DNA-binding domain superfamily/Winged helix DNA-binding domain"/>
    <property type="match status" value="1"/>
</dbReference>
<dbReference type="FunFam" id="1.10.10.10:FF:000135">
    <property type="entry name" value="forkhead box protein G1"/>
    <property type="match status" value="1"/>
</dbReference>
<feature type="compositionally biased region" description="Polar residues" evidence="9">
    <location>
        <begin position="599"/>
        <end position="610"/>
    </location>
</feature>
<feature type="compositionally biased region" description="Basic and acidic residues" evidence="9">
    <location>
        <begin position="364"/>
        <end position="384"/>
    </location>
</feature>
<dbReference type="PANTHER" id="PTHR46078:SF4">
    <property type="entry name" value="FORKHEAD BOX J2"/>
    <property type="match status" value="1"/>
</dbReference>
<keyword evidence="3" id="KW-0805">Transcription regulation</keyword>
<dbReference type="CDD" id="cd20024">
    <property type="entry name" value="FH_FOXJ2-like"/>
    <property type="match status" value="1"/>
</dbReference>
<feature type="region of interest" description="Disordered" evidence="9">
    <location>
        <begin position="363"/>
        <end position="400"/>
    </location>
</feature>
<feature type="compositionally biased region" description="Polar residues" evidence="9">
    <location>
        <begin position="899"/>
        <end position="920"/>
    </location>
</feature>
<dbReference type="FunFam" id="3.40.50.850:FF:000001">
    <property type="entry name" value="Isochorismatase domain-containing protein 1"/>
    <property type="match status" value="1"/>
</dbReference>
<dbReference type="SUPFAM" id="SSF46785">
    <property type="entry name" value="Winged helix' DNA-binding domain"/>
    <property type="match status" value="1"/>
</dbReference>
<reference evidence="11 12" key="1">
    <citation type="submission" date="2020-03" db="EMBL/GenBank/DDBJ databases">
        <title>Dissostichus mawsoni Genome sequencing and assembly.</title>
        <authorList>
            <person name="Park H."/>
        </authorList>
    </citation>
    <scope>NUCLEOTIDE SEQUENCE [LARGE SCALE GENOMIC DNA]</scope>
    <source>
        <strain evidence="11">DM0001</strain>
        <tissue evidence="11">Muscle</tissue>
    </source>
</reference>
<feature type="region of interest" description="Disordered" evidence="9">
    <location>
        <begin position="459"/>
        <end position="526"/>
    </location>
</feature>
<feature type="region of interest" description="Disordered" evidence="9">
    <location>
        <begin position="853"/>
        <end position="947"/>
    </location>
</feature>
<keyword evidence="6 8" id="KW-0539">Nucleus</keyword>
<dbReference type="PRINTS" id="PR00053">
    <property type="entry name" value="FORKHEAD"/>
</dbReference>
<comment type="subcellular location">
    <subcellularLocation>
        <location evidence="1 8">Nucleus</location>
    </subcellularLocation>
</comment>
<dbReference type="Proteomes" id="UP000518266">
    <property type="component" value="Unassembled WGS sequence"/>
</dbReference>
<evidence type="ECO:0000256" key="2">
    <source>
        <dbReference type="ARBA" id="ARBA00006336"/>
    </source>
</evidence>